<dbReference type="AlphaFoldDB" id="W0JV67"/>
<evidence type="ECO:0000256" key="1">
    <source>
        <dbReference type="SAM" id="MobiDB-lite"/>
    </source>
</evidence>
<name>W0JV67_9EURY</name>
<reference evidence="2 3" key="1">
    <citation type="submission" date="2014-01" db="EMBL/GenBank/DDBJ databases">
        <authorList>
            <consortium name="DOE Joint Genome Institute"/>
            <person name="Anderson I."/>
            <person name="Huntemann M."/>
            <person name="Han J."/>
            <person name="Chen A."/>
            <person name="Kyrpides N."/>
            <person name="Mavromatis K."/>
            <person name="Markowitz V."/>
            <person name="Palaniappan K."/>
            <person name="Ivanova N."/>
            <person name="Schaumberg A."/>
            <person name="Pati A."/>
            <person name="Liolios K."/>
            <person name="Nordberg H.P."/>
            <person name="Cantor M.N."/>
            <person name="Hua S.X."/>
            <person name="Woyke T."/>
        </authorList>
    </citation>
    <scope>NUCLEOTIDE SEQUENCE [LARGE SCALE GENOMIC DNA]</scope>
    <source>
        <strain evidence="2 3">XH-48</strain>
    </source>
</reference>
<gene>
    <name evidence="2" type="ORF">HALLA_18625</name>
</gene>
<accession>W0JV67</accession>
<dbReference type="Proteomes" id="UP000019024">
    <property type="component" value="Chromosome"/>
</dbReference>
<protein>
    <submittedName>
        <fullName evidence="2">Uncharacterized protein</fullName>
    </submittedName>
</protein>
<feature type="compositionally biased region" description="Polar residues" evidence="1">
    <location>
        <begin position="20"/>
        <end position="31"/>
    </location>
</feature>
<dbReference type="STRING" id="797299.HALLA_18625"/>
<dbReference type="HOGENOM" id="CLU_2839274_0_0_2"/>
<keyword evidence="3" id="KW-1185">Reference proteome</keyword>
<evidence type="ECO:0000313" key="2">
    <source>
        <dbReference type="EMBL" id="AHG01165.1"/>
    </source>
</evidence>
<dbReference type="EMBL" id="CP007055">
    <property type="protein sequence ID" value="AHG01165.1"/>
    <property type="molecule type" value="Genomic_DNA"/>
</dbReference>
<feature type="region of interest" description="Disordered" evidence="1">
    <location>
        <begin position="1"/>
        <end position="65"/>
    </location>
</feature>
<sequence>MPAGALFVLGSGRQRRRSENAGSSPRSSGPQFQVRPGGSQPMDRVHRDGLKRGRIGNGSAYAENN</sequence>
<evidence type="ECO:0000313" key="3">
    <source>
        <dbReference type="Proteomes" id="UP000019024"/>
    </source>
</evidence>
<dbReference type="KEGG" id="hlr:HALLA_18625"/>
<organism evidence="2 3">
    <name type="scientific">Halostagnicola larsenii XH-48</name>
    <dbReference type="NCBI Taxonomy" id="797299"/>
    <lineage>
        <taxon>Archaea</taxon>
        <taxon>Methanobacteriati</taxon>
        <taxon>Methanobacteriota</taxon>
        <taxon>Stenosarchaea group</taxon>
        <taxon>Halobacteria</taxon>
        <taxon>Halobacteriales</taxon>
        <taxon>Natrialbaceae</taxon>
        <taxon>Halostagnicola</taxon>
    </lineage>
</organism>
<proteinExistence type="predicted"/>